<comment type="caution">
    <text evidence="2">The sequence shown here is derived from an EMBL/GenBank/DDBJ whole genome shotgun (WGS) entry which is preliminary data.</text>
</comment>
<feature type="region of interest" description="Disordered" evidence="1">
    <location>
        <begin position="2062"/>
        <end position="2089"/>
    </location>
</feature>
<dbReference type="EMBL" id="CAXLJM020000034">
    <property type="protein sequence ID" value="CAL8103457.1"/>
    <property type="molecule type" value="Genomic_DNA"/>
</dbReference>
<keyword evidence="3" id="KW-1185">Reference proteome</keyword>
<organism evidence="2 3">
    <name type="scientific">Orchesella dallaii</name>
    <dbReference type="NCBI Taxonomy" id="48710"/>
    <lineage>
        <taxon>Eukaryota</taxon>
        <taxon>Metazoa</taxon>
        <taxon>Ecdysozoa</taxon>
        <taxon>Arthropoda</taxon>
        <taxon>Hexapoda</taxon>
        <taxon>Collembola</taxon>
        <taxon>Entomobryomorpha</taxon>
        <taxon>Entomobryoidea</taxon>
        <taxon>Orchesellidae</taxon>
        <taxon>Orchesellinae</taxon>
        <taxon>Orchesella</taxon>
    </lineage>
</organism>
<feature type="region of interest" description="Disordered" evidence="1">
    <location>
        <begin position="411"/>
        <end position="493"/>
    </location>
</feature>
<feature type="region of interest" description="Disordered" evidence="1">
    <location>
        <begin position="158"/>
        <end position="182"/>
    </location>
</feature>
<feature type="compositionally biased region" description="Basic and acidic residues" evidence="1">
    <location>
        <begin position="1494"/>
        <end position="1519"/>
    </location>
</feature>
<feature type="compositionally biased region" description="Low complexity" evidence="1">
    <location>
        <begin position="324"/>
        <end position="339"/>
    </location>
</feature>
<feature type="compositionally biased region" description="Polar residues" evidence="1">
    <location>
        <begin position="417"/>
        <end position="442"/>
    </location>
</feature>
<feature type="region of interest" description="Disordered" evidence="1">
    <location>
        <begin position="237"/>
        <end position="302"/>
    </location>
</feature>
<feature type="compositionally biased region" description="Basic and acidic residues" evidence="1">
    <location>
        <begin position="1200"/>
        <end position="1213"/>
    </location>
</feature>
<feature type="compositionally biased region" description="Polar residues" evidence="1">
    <location>
        <begin position="1858"/>
        <end position="1876"/>
    </location>
</feature>
<feature type="compositionally biased region" description="Polar residues" evidence="1">
    <location>
        <begin position="82"/>
        <end position="91"/>
    </location>
</feature>
<feature type="compositionally biased region" description="Basic and acidic residues" evidence="1">
    <location>
        <begin position="1563"/>
        <end position="1615"/>
    </location>
</feature>
<feature type="compositionally biased region" description="Polar residues" evidence="1">
    <location>
        <begin position="1810"/>
        <end position="1821"/>
    </location>
</feature>
<gene>
    <name evidence="2" type="ORF">ODALV1_LOCUS11453</name>
</gene>
<feature type="compositionally biased region" description="Basic and acidic residues" evidence="1">
    <location>
        <begin position="1432"/>
        <end position="1450"/>
    </location>
</feature>
<feature type="compositionally biased region" description="Polar residues" evidence="1">
    <location>
        <begin position="1267"/>
        <end position="1282"/>
    </location>
</feature>
<feature type="compositionally biased region" description="Basic and acidic residues" evidence="1">
    <location>
        <begin position="1537"/>
        <end position="1555"/>
    </location>
</feature>
<feature type="compositionally biased region" description="Basic and acidic residues" evidence="1">
    <location>
        <begin position="2172"/>
        <end position="2194"/>
    </location>
</feature>
<feature type="compositionally biased region" description="Polar residues" evidence="1">
    <location>
        <begin position="44"/>
        <end position="53"/>
    </location>
</feature>
<protein>
    <submittedName>
        <fullName evidence="2">Uncharacterized protein</fullName>
    </submittedName>
</protein>
<feature type="compositionally biased region" description="Polar residues" evidence="1">
    <location>
        <begin position="1893"/>
        <end position="1914"/>
    </location>
</feature>
<feature type="compositionally biased region" description="Polar residues" evidence="1">
    <location>
        <begin position="544"/>
        <end position="554"/>
    </location>
</feature>
<feature type="compositionally biased region" description="Polar residues" evidence="1">
    <location>
        <begin position="459"/>
        <end position="475"/>
    </location>
</feature>
<feature type="region of interest" description="Disordered" evidence="1">
    <location>
        <begin position="538"/>
        <end position="559"/>
    </location>
</feature>
<feature type="compositionally biased region" description="Acidic residues" evidence="1">
    <location>
        <begin position="1097"/>
        <end position="1116"/>
    </location>
</feature>
<evidence type="ECO:0000313" key="3">
    <source>
        <dbReference type="Proteomes" id="UP001642540"/>
    </source>
</evidence>
<feature type="compositionally biased region" description="Low complexity" evidence="1">
    <location>
        <begin position="1066"/>
        <end position="1082"/>
    </location>
</feature>
<feature type="compositionally biased region" description="Polar residues" evidence="1">
    <location>
        <begin position="1319"/>
        <end position="1336"/>
    </location>
</feature>
<feature type="compositionally biased region" description="Low complexity" evidence="1">
    <location>
        <begin position="2074"/>
        <end position="2089"/>
    </location>
</feature>
<evidence type="ECO:0000256" key="1">
    <source>
        <dbReference type="SAM" id="MobiDB-lite"/>
    </source>
</evidence>
<feature type="compositionally biased region" description="Low complexity" evidence="1">
    <location>
        <begin position="443"/>
        <end position="456"/>
    </location>
</feature>
<feature type="compositionally biased region" description="Polar residues" evidence="1">
    <location>
        <begin position="1161"/>
        <end position="1172"/>
    </location>
</feature>
<sequence>MCITLAPAATEPVTETVDEVVNDDDITIPSTSTSLQRHIEENADTQIQNVTNEPESEPEPLNDQMAYEKLDDENESIIPYSSPLQDESSLPPTLHDIGIALVHDVVTEAQKFADSIKEIAEIPVAIEDDKTVTSAATAAETIQNVPEIPLSVVEELKTTPPLPSADGDGEVKPESSKRHELSKEVSVCSSADTVIAESVTGSEADVDENAIESVVSSLSMAGENVVVAIPKESNVAEEISKSEEPELVAEAEPEPIVEEPVITTTKIVEQAAPPTPRSSEPEIGPLSPLAPEQTPDIEAEPSHFFDRTIVIADYEPEAARARKQSLQLAQEAAAQEAPLPSAPTEPVSEPEAITIVKQDSVPPQVLSLAEKIAARILDAAKSDLAYVAAIAQGESMIALDDHKDTAAITIDEPTPESEPTITSQPRLSLDTNLPLPTTNQLETAAATATDADNADNSELFLSSDNLDTTKISSTPKAPATTPEIQVETPHADQTEMNRIAEFLEGLNTEPKEAEKLAAIPQEQPEIGQNAPIVTLADESKDSFSDSPKASQTIKTKSKLEITPIDDSQVGASSSSTIADICYVTQPLDDSQKGVDKSKILKSAVEIVSFDEGLVVASEHMEKVRKSSEPMNIGLIDPKSTETLEEAVKKLRHVMPKEQPDSGEGTGSESDKLKKTKRKSSTAQSEDSTKESEIDKYVERMANLQGSRKAMIEQAMFKSSTSSQSQGSEPEQQAADQSSNFHGPGLLDSGQSRDLPEEKIDKMKEVEKWATANINDDSKNDDDNDGKTPDVLVDIINDASLPKLEKVDVDDIDINIQVPSHEPDEEPGTESIPLENETAVVVPQEIIDKVNIFIDQAIQDGIKEAVKMLQNIGEQKNISVIETSIPEKVELGKLDEVLEELGQSSSNIILSSVPTMEPKGEKDRSGLELEPLEKEECLVFDNNSILEESNVARVTNEPVQTDNETVSHAQTQPIISTTCDNTNLQPELLLTLDNVVTQRVDGDDGQVDTKGIASDSAEKVTSLTVVKNTDDVQIADEPESISATAVEASPIEIETTIPSESLPSDSTITTTIPPVEVEPTETVLSSPQEETEEKVGDEQQEVGNEEESEENQEEDSQEIIAELETIQEEIESLSTELDQMENAAVAASAAKEEERERLALSNQERQVQQTTEAVSPPQVEETPSAEVAPTAEKQSTEAETDAQKEVISEVKEDSEAQQTPQVTGSQILQETAQVEESTTSLLDEIEKVAETPQTGESTKQEEPATVVPPSNDTIKSEISPQTEESSEPTGPVGVEELKSQATAVVGEVPQIEEKIETVAAQKTSEVPQPGETPQVTETPKLEETPEVPDTPKPDETPQVTETPELEETPEVPDTPKPDETPQVTETPKPEETPEVPETPKSEEIPEVPEPPKPEETPEVTQTPKSEETPEVPETPKSEEIPEVPEPPKPEETPEVTQTPKSEETPEIPETPKSEETPEVPEPLKPEETPQVPEPPKPEEVPEPPKPEETPEVPETPKSEETTEVPEIPKSGETPEVPETPKSEETPEVPEPLKPEETPQVPEPPKPEEVPEPPKPEEVPEPPKPEEVPEPPKPEEVPEPPKPEETPEVPETPKSEETPEVPEIPKSGETPEVPEPQKSEEIPEVPETPKIEDVLQTAEAPKLEDVTPAPEPEGIVQALEIPKEEEVSPPSTAVQEEILQISVLPTAEDSASLQTIPKPEVTAEPTTVTPLIEEKTLAISISAIGTEQQLSLVEIPNTEELPQITEASQSAQSSQIEVASTLKENETPQNIESSIPADTEQPDVDPVKTEETINVTTSSQPLSSPALPKDDIIIPSEKQTIQSQEESQISSSPIQVTADVIQQQPDAASEPSVQTESIAQPPKEQVPQPPLSQDVPPTQQISQADTVQQEQESLSASVPDEQKPEVLSLTSIDVSQSSTILPTDSTQTNTLPSAVSLHFETLSEPPFPIPPTSTPQNQYISDTSKLADSDTITASCGVVESSSLLSSASVPGLPMALTVELLDENSPEIFPLPSTQSMSTTSPVEKVQDQDINVFVGVPLTEQASSSVDTDDAAADQRATEASSATTTADATTTTTIDVVTPSTSTDQVSSAEIVDELEVPTSPAPPPTPAAHALNEPPSFPVLSAEVSKQLEQEPESMPQVPTSEAPAVVVVVEEKEAQPQQVEVKDDDGQKANRESGQNYFISFLLNPSFV</sequence>
<feature type="compositionally biased region" description="Basic and acidic residues" evidence="1">
    <location>
        <begin position="1386"/>
        <end position="1414"/>
    </location>
</feature>
<feature type="region of interest" description="Disordered" evidence="1">
    <location>
        <begin position="1763"/>
        <end position="1924"/>
    </location>
</feature>
<feature type="region of interest" description="Disordered" evidence="1">
    <location>
        <begin position="1133"/>
        <end position="1294"/>
    </location>
</feature>
<feature type="compositionally biased region" description="Basic and acidic residues" evidence="1">
    <location>
        <begin position="686"/>
        <end position="698"/>
    </location>
</feature>
<feature type="region of interest" description="Disordered" evidence="1">
    <location>
        <begin position="25"/>
        <end position="91"/>
    </location>
</feature>
<name>A0ABP1QLL7_9HEXA</name>
<feature type="compositionally biased region" description="Acidic residues" evidence="1">
    <location>
        <begin position="245"/>
        <end position="257"/>
    </location>
</feature>
<feature type="region of interest" description="Disordered" evidence="1">
    <location>
        <begin position="2117"/>
        <end position="2197"/>
    </location>
</feature>
<feature type="region of interest" description="Disordered" evidence="1">
    <location>
        <begin position="649"/>
        <end position="788"/>
    </location>
</feature>
<feature type="compositionally biased region" description="Basic and acidic residues" evidence="1">
    <location>
        <begin position="753"/>
        <end position="767"/>
    </location>
</feature>
<feature type="region of interest" description="Disordered" evidence="1">
    <location>
        <begin position="1314"/>
        <end position="1691"/>
    </location>
</feature>
<reference evidence="2 3" key="1">
    <citation type="submission" date="2024-08" db="EMBL/GenBank/DDBJ databases">
        <authorList>
            <person name="Cucini C."/>
            <person name="Frati F."/>
        </authorList>
    </citation>
    <scope>NUCLEOTIDE SEQUENCE [LARGE SCALE GENOMIC DNA]</scope>
</reference>
<feature type="region of interest" description="Disordered" evidence="1">
    <location>
        <begin position="320"/>
        <end position="350"/>
    </location>
</feature>
<feature type="region of interest" description="Disordered" evidence="1">
    <location>
        <begin position="1057"/>
        <end position="1120"/>
    </location>
</feature>
<evidence type="ECO:0000313" key="2">
    <source>
        <dbReference type="EMBL" id="CAL8103457.1"/>
    </source>
</evidence>
<feature type="compositionally biased region" description="Basic and acidic residues" evidence="1">
    <location>
        <begin position="1468"/>
        <end position="1486"/>
    </location>
</feature>
<accession>A0ABP1QLL7</accession>
<feature type="compositionally biased region" description="Basic and acidic residues" evidence="1">
    <location>
        <begin position="649"/>
        <end position="659"/>
    </location>
</feature>
<feature type="compositionally biased region" description="Basic and acidic residues" evidence="1">
    <location>
        <begin position="1338"/>
        <end position="1354"/>
    </location>
</feature>
<feature type="compositionally biased region" description="Low complexity" evidence="1">
    <location>
        <begin position="1834"/>
        <end position="1853"/>
    </location>
</feature>
<proteinExistence type="predicted"/>
<feature type="compositionally biased region" description="Polar residues" evidence="1">
    <location>
        <begin position="1215"/>
        <end position="1240"/>
    </location>
</feature>
<feature type="compositionally biased region" description="Basic and acidic residues" evidence="1">
    <location>
        <begin position="169"/>
        <end position="182"/>
    </location>
</feature>
<feature type="compositionally biased region" description="Basic and acidic residues" evidence="1">
    <location>
        <begin position="1633"/>
        <end position="1651"/>
    </location>
</feature>
<feature type="compositionally biased region" description="Low complexity" evidence="1">
    <location>
        <begin position="718"/>
        <end position="732"/>
    </location>
</feature>
<dbReference type="Proteomes" id="UP001642540">
    <property type="component" value="Unassembled WGS sequence"/>
</dbReference>